<evidence type="ECO:0000256" key="1">
    <source>
        <dbReference type="SAM" id="SignalP"/>
    </source>
</evidence>
<protein>
    <recommendedName>
        <fullName evidence="3">Secreted protein</fullName>
    </recommendedName>
</protein>
<feature type="signal peptide" evidence="1">
    <location>
        <begin position="1"/>
        <end position="17"/>
    </location>
</feature>
<dbReference type="VEuPathDB" id="FungiDB:H257_15739"/>
<dbReference type="EMBL" id="KI913187">
    <property type="protein sequence ID" value="ETV68293.1"/>
    <property type="molecule type" value="Genomic_DNA"/>
</dbReference>
<dbReference type="RefSeq" id="XP_009842236.1">
    <property type="nucleotide sequence ID" value="XM_009843934.1"/>
</dbReference>
<proteinExistence type="predicted"/>
<sequence>MTITAALVAVPWTTIAAVCPYATLPSSFNSILVSDTALCPAANMTCVVDRACRLLGTPDTLSWNAIGNYSGLPASKTSWVFNGGQACTHVNVAVFPSTISSLKLSNMTFPPEPVKPSWPPKLNELFIEATNITVIPSAVDVDLAIPWWQLSR</sequence>
<gene>
    <name evidence="2" type="ORF">H257_15739</name>
</gene>
<accession>W4FNM4</accession>
<name>W4FNM4_APHAT</name>
<reference evidence="2" key="1">
    <citation type="submission" date="2013-12" db="EMBL/GenBank/DDBJ databases">
        <title>The Genome Sequence of Aphanomyces astaci APO3.</title>
        <authorList>
            <consortium name="The Broad Institute Genomics Platform"/>
            <person name="Russ C."/>
            <person name="Tyler B."/>
            <person name="van West P."/>
            <person name="Dieguez-Uribeondo J."/>
            <person name="Young S.K."/>
            <person name="Zeng Q."/>
            <person name="Gargeya S."/>
            <person name="Fitzgerald M."/>
            <person name="Abouelleil A."/>
            <person name="Alvarado L."/>
            <person name="Chapman S.B."/>
            <person name="Gainer-Dewar J."/>
            <person name="Goldberg J."/>
            <person name="Griggs A."/>
            <person name="Gujja S."/>
            <person name="Hansen M."/>
            <person name="Howarth C."/>
            <person name="Imamovic A."/>
            <person name="Ireland A."/>
            <person name="Larimer J."/>
            <person name="McCowan C."/>
            <person name="Murphy C."/>
            <person name="Pearson M."/>
            <person name="Poon T.W."/>
            <person name="Priest M."/>
            <person name="Roberts A."/>
            <person name="Saif S."/>
            <person name="Shea T."/>
            <person name="Sykes S."/>
            <person name="Wortman J."/>
            <person name="Nusbaum C."/>
            <person name="Birren B."/>
        </authorList>
    </citation>
    <scope>NUCLEOTIDE SEQUENCE [LARGE SCALE GENOMIC DNA]</scope>
    <source>
        <strain evidence="2">APO3</strain>
    </source>
</reference>
<dbReference type="AlphaFoldDB" id="W4FNM4"/>
<organism evidence="2">
    <name type="scientific">Aphanomyces astaci</name>
    <name type="common">Crayfish plague agent</name>
    <dbReference type="NCBI Taxonomy" id="112090"/>
    <lineage>
        <taxon>Eukaryota</taxon>
        <taxon>Sar</taxon>
        <taxon>Stramenopiles</taxon>
        <taxon>Oomycota</taxon>
        <taxon>Saprolegniomycetes</taxon>
        <taxon>Saprolegniales</taxon>
        <taxon>Verrucalvaceae</taxon>
        <taxon>Aphanomyces</taxon>
    </lineage>
</organism>
<keyword evidence="1" id="KW-0732">Signal</keyword>
<evidence type="ECO:0008006" key="3">
    <source>
        <dbReference type="Google" id="ProtNLM"/>
    </source>
</evidence>
<dbReference type="GeneID" id="20817735"/>
<evidence type="ECO:0000313" key="2">
    <source>
        <dbReference type="EMBL" id="ETV68293.1"/>
    </source>
</evidence>
<dbReference type="OrthoDB" id="10616193at2759"/>
<feature type="chain" id="PRO_5004841780" description="Secreted protein" evidence="1">
    <location>
        <begin position="18"/>
        <end position="152"/>
    </location>
</feature>